<protein>
    <submittedName>
        <fullName evidence="3">Uncharacterized protein LOC109115595</fullName>
    </submittedName>
</protein>
<dbReference type="Pfam" id="PF24626">
    <property type="entry name" value="SH3_Tf2-1"/>
    <property type="match status" value="1"/>
</dbReference>
<name>A0A1U8QBB9_NELNU</name>
<dbReference type="AlphaFoldDB" id="A0A1U8QBB9"/>
<evidence type="ECO:0000313" key="2">
    <source>
        <dbReference type="Proteomes" id="UP000189703"/>
    </source>
</evidence>
<feature type="domain" description="Tf2-1-like SH3-like" evidence="1">
    <location>
        <begin position="17"/>
        <end position="81"/>
    </location>
</feature>
<dbReference type="GeneID" id="109115595"/>
<keyword evidence="2" id="KW-1185">Reference proteome</keyword>
<gene>
    <name evidence="3" type="primary">LOC109115595</name>
</gene>
<dbReference type="STRING" id="4432.A0A1U8QBB9"/>
<reference evidence="3" key="1">
    <citation type="submission" date="2025-08" db="UniProtKB">
        <authorList>
            <consortium name="RefSeq"/>
        </authorList>
    </citation>
    <scope>IDENTIFICATION</scope>
</reference>
<dbReference type="OrthoDB" id="694301at2759"/>
<dbReference type="KEGG" id="nnu:109115595"/>
<dbReference type="RefSeq" id="XP_019055375.1">
    <property type="nucleotide sequence ID" value="XM_019199830.1"/>
</dbReference>
<dbReference type="OMA" id="PYSIIAK"/>
<organism evidence="2 3">
    <name type="scientific">Nelumbo nucifera</name>
    <name type="common">Sacred lotus</name>
    <dbReference type="NCBI Taxonomy" id="4432"/>
    <lineage>
        <taxon>Eukaryota</taxon>
        <taxon>Viridiplantae</taxon>
        <taxon>Streptophyta</taxon>
        <taxon>Embryophyta</taxon>
        <taxon>Tracheophyta</taxon>
        <taxon>Spermatophyta</taxon>
        <taxon>Magnoliopsida</taxon>
        <taxon>Proteales</taxon>
        <taxon>Nelumbonaceae</taxon>
        <taxon>Nelumbo</taxon>
    </lineage>
</organism>
<dbReference type="PANTHER" id="PTHR46148">
    <property type="entry name" value="CHROMO DOMAIN-CONTAINING PROTEIN"/>
    <property type="match status" value="1"/>
</dbReference>
<accession>A0A1U8QBB9</accession>
<proteinExistence type="predicted"/>
<dbReference type="Proteomes" id="UP000189703">
    <property type="component" value="Unplaced"/>
</dbReference>
<dbReference type="InParanoid" id="A0A1U8QBB9"/>
<evidence type="ECO:0000259" key="1">
    <source>
        <dbReference type="Pfam" id="PF24626"/>
    </source>
</evidence>
<dbReference type="PANTHER" id="PTHR46148:SF52">
    <property type="entry name" value="OS04G0603800 PROTEIN"/>
    <property type="match status" value="1"/>
</dbReference>
<dbReference type="InterPro" id="IPR056924">
    <property type="entry name" value="SH3_Tf2-1"/>
</dbReference>
<evidence type="ECO:0000313" key="3">
    <source>
        <dbReference type="RefSeq" id="XP_019055375.1"/>
    </source>
</evidence>
<sequence length="171" mass="19973">MKLHYDKHHRELSFDPGQFVWLKLQPYRQHSLRHKAASKLAPKFYGPYKVLRWIGSVAYQLELPETSRIHDVFHISLLKPFTGVPPDQVPSLPPLKDGKIVPQPKTVTRFHFNRGILEVLVEWCDLPPTIPLPEFHATYPAFELEDKLVVQEGCNVMDAFLGKTYHRRRQQ</sequence>